<dbReference type="EMBL" id="CALOZG010000029">
    <property type="protein sequence ID" value="CAH4032954.1"/>
    <property type="molecule type" value="Genomic_DNA"/>
</dbReference>
<dbReference type="EC" id="2.1.1.204" evidence="4"/>
<sequence length="277" mass="32224">MKHKILELYSGIGGMHCAWKDAGLDGDIIAAIDINTVANEVYRENFPNTYQITKNIQSLTVSEINKLEVDTILMSPPYKLKECNFDYQEFLLCPSQIGVPNSRLRYYCLARKKSTKWQYKRKDEIISEPPFESKSLFPLRDIMEKTVPEAYYLNDKVLKWGKVLDICYKDSRRSCCFTKAYSHYVDGTGSVFTEKSPEFVKQCYSEANKFDIGSDEYIEKLKELNLRYFTPKEVLAIMMFPKEYIIPDVTTMKQSYRLIGNSVNVKVITELLKVLFM</sequence>
<organism evidence="7 8">
    <name type="scientific">Pieris brassicae</name>
    <name type="common">White butterfly</name>
    <name type="synonym">Large white butterfly</name>
    <dbReference type="NCBI Taxonomy" id="7116"/>
    <lineage>
        <taxon>Eukaryota</taxon>
        <taxon>Metazoa</taxon>
        <taxon>Ecdysozoa</taxon>
        <taxon>Arthropoda</taxon>
        <taxon>Hexapoda</taxon>
        <taxon>Insecta</taxon>
        <taxon>Pterygota</taxon>
        <taxon>Neoptera</taxon>
        <taxon>Endopterygota</taxon>
        <taxon>Lepidoptera</taxon>
        <taxon>Glossata</taxon>
        <taxon>Ditrysia</taxon>
        <taxon>Papilionoidea</taxon>
        <taxon>Pieridae</taxon>
        <taxon>Pierinae</taxon>
        <taxon>Pieris</taxon>
    </lineage>
</organism>
<evidence type="ECO:0000256" key="1">
    <source>
        <dbReference type="ARBA" id="ARBA00022603"/>
    </source>
</evidence>
<dbReference type="GO" id="GO:0005634">
    <property type="term" value="C:nucleus"/>
    <property type="evidence" value="ECO:0007669"/>
    <property type="project" value="TreeGrafter"/>
</dbReference>
<evidence type="ECO:0000256" key="2">
    <source>
        <dbReference type="ARBA" id="ARBA00022679"/>
    </source>
</evidence>
<comment type="caution">
    <text evidence="7">The sequence shown here is derived from an EMBL/GenBank/DDBJ whole genome shotgun (WGS) entry which is preliminary data.</text>
</comment>
<keyword evidence="1" id="KW-0489">Methyltransferase</keyword>
<dbReference type="PROSITE" id="PS00095">
    <property type="entry name" value="C5_MTASE_2"/>
    <property type="match status" value="1"/>
</dbReference>
<evidence type="ECO:0000256" key="6">
    <source>
        <dbReference type="ARBA" id="ARBA00042810"/>
    </source>
</evidence>
<dbReference type="GO" id="GO:0008168">
    <property type="term" value="F:methyltransferase activity"/>
    <property type="evidence" value="ECO:0007669"/>
    <property type="project" value="UniProtKB-KW"/>
</dbReference>
<dbReference type="InterPro" id="IPR029063">
    <property type="entry name" value="SAM-dependent_MTases_sf"/>
</dbReference>
<dbReference type="PANTHER" id="PTHR46098">
    <property type="entry name" value="TRNA (CYTOSINE(38)-C(5))-METHYLTRANSFERASE"/>
    <property type="match status" value="1"/>
</dbReference>
<evidence type="ECO:0000313" key="8">
    <source>
        <dbReference type="Proteomes" id="UP001152562"/>
    </source>
</evidence>
<protein>
    <recommendedName>
        <fullName evidence="5">tRNA (cytosine(38)-C(5))-methyltransferase</fullName>
        <ecNumber evidence="4">2.1.1.204</ecNumber>
    </recommendedName>
    <alternativeName>
        <fullName evidence="6">DNA (cytosine-5)-methyltransferase-like protein 2</fullName>
    </alternativeName>
</protein>
<dbReference type="GO" id="GO:0032259">
    <property type="term" value="P:methylation"/>
    <property type="evidence" value="ECO:0007669"/>
    <property type="project" value="UniProtKB-KW"/>
</dbReference>
<evidence type="ECO:0000256" key="4">
    <source>
        <dbReference type="ARBA" id="ARBA00039081"/>
    </source>
</evidence>
<dbReference type="Pfam" id="PF00145">
    <property type="entry name" value="DNA_methylase"/>
    <property type="match status" value="2"/>
</dbReference>
<keyword evidence="2" id="KW-0808">Transferase</keyword>
<keyword evidence="8" id="KW-1185">Reference proteome</keyword>
<dbReference type="Proteomes" id="UP001152562">
    <property type="component" value="Unassembled WGS sequence"/>
</dbReference>
<dbReference type="Gene3D" id="3.40.50.150">
    <property type="entry name" value="Vaccinia Virus protein VP39"/>
    <property type="match status" value="2"/>
</dbReference>
<dbReference type="SUPFAM" id="SSF53335">
    <property type="entry name" value="S-adenosyl-L-methionine-dependent methyltransferases"/>
    <property type="match status" value="1"/>
</dbReference>
<accession>A0A9P0TJP9</accession>
<dbReference type="PANTHER" id="PTHR46098:SF1">
    <property type="entry name" value="TRNA (CYTOSINE(38)-C(5))-METHYLTRANSFERASE"/>
    <property type="match status" value="1"/>
</dbReference>
<evidence type="ECO:0000313" key="7">
    <source>
        <dbReference type="EMBL" id="CAH4032954.1"/>
    </source>
</evidence>
<dbReference type="InterPro" id="IPR001525">
    <property type="entry name" value="C5_MeTfrase"/>
</dbReference>
<dbReference type="Gene3D" id="3.90.120.10">
    <property type="entry name" value="DNA Methylase, subunit A, domain 2"/>
    <property type="match status" value="1"/>
</dbReference>
<dbReference type="AlphaFoldDB" id="A0A9P0TJP9"/>
<dbReference type="InterPro" id="IPR031303">
    <property type="entry name" value="C5_meth_CS"/>
</dbReference>
<proteinExistence type="predicted"/>
<evidence type="ECO:0000256" key="5">
    <source>
        <dbReference type="ARBA" id="ARBA00039681"/>
    </source>
</evidence>
<reference evidence="7" key="1">
    <citation type="submission" date="2022-05" db="EMBL/GenBank/DDBJ databases">
        <authorList>
            <person name="Okamura Y."/>
        </authorList>
    </citation>
    <scope>NUCLEOTIDE SEQUENCE</scope>
</reference>
<name>A0A9P0TJP9_PIEBR</name>
<keyword evidence="3" id="KW-0949">S-adenosyl-L-methionine</keyword>
<dbReference type="InterPro" id="IPR050750">
    <property type="entry name" value="C5-MTase"/>
</dbReference>
<evidence type="ECO:0000256" key="3">
    <source>
        <dbReference type="ARBA" id="ARBA00022691"/>
    </source>
</evidence>
<gene>
    <name evidence="7" type="ORF">PIBRA_LOCUS9289</name>
</gene>